<evidence type="ECO:0000313" key="4">
    <source>
        <dbReference type="Proteomes" id="UP000267096"/>
    </source>
</evidence>
<dbReference type="EC" id="2.7.7.48" evidence="1"/>
<dbReference type="PANTHER" id="PTHR23079:SF55">
    <property type="entry name" value="RNA-DIRECTED RNA POLYMERASE"/>
    <property type="match status" value="1"/>
</dbReference>
<accession>A0A3P6NQZ3</accession>
<comment type="similarity">
    <text evidence="1">Belongs to the RdRP family.</text>
</comment>
<dbReference type="OrthoDB" id="6513042at2759"/>
<organism evidence="3 4">
    <name type="scientific">Anisakis simplex</name>
    <name type="common">Herring worm</name>
    <dbReference type="NCBI Taxonomy" id="6269"/>
    <lineage>
        <taxon>Eukaryota</taxon>
        <taxon>Metazoa</taxon>
        <taxon>Ecdysozoa</taxon>
        <taxon>Nematoda</taxon>
        <taxon>Chromadorea</taxon>
        <taxon>Rhabditida</taxon>
        <taxon>Spirurina</taxon>
        <taxon>Ascaridomorpha</taxon>
        <taxon>Ascaridoidea</taxon>
        <taxon>Anisakidae</taxon>
        <taxon>Anisakis</taxon>
        <taxon>Anisakis simplex complex</taxon>
    </lineage>
</organism>
<comment type="catalytic activity">
    <reaction evidence="1">
        <text>RNA(n) + a ribonucleoside 5'-triphosphate = RNA(n+1) + diphosphate</text>
        <dbReference type="Rhea" id="RHEA:21248"/>
        <dbReference type="Rhea" id="RHEA-COMP:14527"/>
        <dbReference type="Rhea" id="RHEA-COMP:17342"/>
        <dbReference type="ChEBI" id="CHEBI:33019"/>
        <dbReference type="ChEBI" id="CHEBI:61557"/>
        <dbReference type="ChEBI" id="CHEBI:140395"/>
        <dbReference type="EC" id="2.7.7.48"/>
    </reaction>
</comment>
<dbReference type="GO" id="GO:0003723">
    <property type="term" value="F:RNA binding"/>
    <property type="evidence" value="ECO:0007669"/>
    <property type="project" value="UniProtKB-KW"/>
</dbReference>
<reference evidence="3 4" key="1">
    <citation type="submission" date="2018-11" db="EMBL/GenBank/DDBJ databases">
        <authorList>
            <consortium name="Pathogen Informatics"/>
        </authorList>
    </citation>
    <scope>NUCLEOTIDE SEQUENCE [LARGE SCALE GENOMIC DNA]</scope>
</reference>
<evidence type="ECO:0000256" key="1">
    <source>
        <dbReference type="RuleBase" id="RU363098"/>
    </source>
</evidence>
<protein>
    <recommendedName>
        <fullName evidence="1">RNA-dependent RNA polymerase</fullName>
        <ecNumber evidence="1">2.7.7.48</ecNumber>
    </recommendedName>
</protein>
<dbReference type="AlphaFoldDB" id="A0A3P6NQZ3"/>
<sequence>MGSSNSQMRDHGCYFFDAGENGGQVDTIRAQLGVFDRSNIPKLMARIGQCFTQAKKKLKESQVKLLDKHHNQTFDVIGGRNTSGEPYIFSDGCGRISKECAKDIAKDLGLENCVPSCFQVR</sequence>
<evidence type="ECO:0000313" key="3">
    <source>
        <dbReference type="EMBL" id="VDK20730.1"/>
    </source>
</evidence>
<dbReference type="InterPro" id="IPR007855">
    <property type="entry name" value="RDRP"/>
</dbReference>
<proteinExistence type="inferred from homology"/>
<dbReference type="PANTHER" id="PTHR23079">
    <property type="entry name" value="RNA-DEPENDENT RNA POLYMERASE"/>
    <property type="match status" value="1"/>
</dbReference>
<dbReference type="Pfam" id="PF05183">
    <property type="entry name" value="RdRP"/>
    <property type="match status" value="1"/>
</dbReference>
<feature type="domain" description="RDRP core" evidence="2">
    <location>
        <begin position="2"/>
        <end position="121"/>
    </location>
</feature>
<dbReference type="InterPro" id="IPR057596">
    <property type="entry name" value="RDRP_core"/>
</dbReference>
<keyword evidence="1" id="KW-0808">Transferase</keyword>
<keyword evidence="1" id="KW-0694">RNA-binding</keyword>
<dbReference type="EMBL" id="UYRR01004068">
    <property type="protein sequence ID" value="VDK20730.1"/>
    <property type="molecule type" value="Genomic_DNA"/>
</dbReference>
<keyword evidence="1" id="KW-0696">RNA-directed RNA polymerase</keyword>
<keyword evidence="4" id="KW-1185">Reference proteome</keyword>
<dbReference type="GO" id="GO:0031380">
    <property type="term" value="C:nuclear RNA-directed RNA polymerase complex"/>
    <property type="evidence" value="ECO:0007669"/>
    <property type="project" value="TreeGrafter"/>
</dbReference>
<dbReference type="GO" id="GO:0030422">
    <property type="term" value="P:siRNA processing"/>
    <property type="evidence" value="ECO:0007669"/>
    <property type="project" value="TreeGrafter"/>
</dbReference>
<gene>
    <name evidence="3" type="ORF">ASIM_LOCUS2846</name>
</gene>
<dbReference type="GO" id="GO:0003968">
    <property type="term" value="F:RNA-directed RNA polymerase activity"/>
    <property type="evidence" value="ECO:0007669"/>
    <property type="project" value="UniProtKB-KW"/>
</dbReference>
<dbReference type="Proteomes" id="UP000267096">
    <property type="component" value="Unassembled WGS sequence"/>
</dbReference>
<keyword evidence="1" id="KW-0548">Nucleotidyltransferase</keyword>
<evidence type="ECO:0000259" key="2">
    <source>
        <dbReference type="Pfam" id="PF05183"/>
    </source>
</evidence>
<name>A0A3P6NQZ3_ANISI</name>